<dbReference type="InterPro" id="IPR054727">
    <property type="entry name" value="BICC1_KH"/>
</dbReference>
<dbReference type="SUPFAM" id="SSF47769">
    <property type="entry name" value="SAM/Pointed domain"/>
    <property type="match status" value="1"/>
</dbReference>
<organism evidence="7 8">
    <name type="scientific">Parthenolecanium corni</name>
    <dbReference type="NCBI Taxonomy" id="536013"/>
    <lineage>
        <taxon>Eukaryota</taxon>
        <taxon>Metazoa</taxon>
        <taxon>Ecdysozoa</taxon>
        <taxon>Arthropoda</taxon>
        <taxon>Hexapoda</taxon>
        <taxon>Insecta</taxon>
        <taxon>Pterygota</taxon>
        <taxon>Neoptera</taxon>
        <taxon>Paraneoptera</taxon>
        <taxon>Hemiptera</taxon>
        <taxon>Sternorrhyncha</taxon>
        <taxon>Coccoidea</taxon>
        <taxon>Coccidae</taxon>
        <taxon>Parthenolecanium</taxon>
    </lineage>
</organism>
<dbReference type="InterPro" id="IPR047554">
    <property type="entry name" value="BICC1_KH-I_rpt2"/>
</dbReference>
<dbReference type="InterPro" id="IPR001660">
    <property type="entry name" value="SAM"/>
</dbReference>
<dbReference type="InterPro" id="IPR004088">
    <property type="entry name" value="KH_dom_type_1"/>
</dbReference>
<dbReference type="SMART" id="SM00322">
    <property type="entry name" value="KH"/>
    <property type="match status" value="2"/>
</dbReference>
<proteinExistence type="inferred from homology"/>
<keyword evidence="4" id="KW-0694">RNA-binding</keyword>
<evidence type="ECO:0000256" key="1">
    <source>
        <dbReference type="ARBA" id="ARBA00007662"/>
    </source>
</evidence>
<dbReference type="InterPro" id="IPR013761">
    <property type="entry name" value="SAM/pointed_sf"/>
</dbReference>
<gene>
    <name evidence="7" type="ORF">V9T40_004229</name>
</gene>
<dbReference type="Pfam" id="PF24234">
    <property type="entry name" value="KH_BICC1_1st"/>
    <property type="match status" value="1"/>
</dbReference>
<evidence type="ECO:0000256" key="4">
    <source>
        <dbReference type="PROSITE-ProRule" id="PRU00117"/>
    </source>
</evidence>
<dbReference type="Proteomes" id="UP001367676">
    <property type="component" value="Unassembled WGS sequence"/>
</dbReference>
<evidence type="ECO:0000256" key="2">
    <source>
        <dbReference type="ARBA" id="ARBA00022473"/>
    </source>
</evidence>
<protein>
    <recommendedName>
        <fullName evidence="6">SAM domain-containing protein</fullName>
    </recommendedName>
</protein>
<feature type="compositionally biased region" description="Polar residues" evidence="5">
    <location>
        <begin position="790"/>
        <end position="805"/>
    </location>
</feature>
<comment type="similarity">
    <text evidence="1">Belongs to the BicC family.</text>
</comment>
<dbReference type="CDD" id="cd09520">
    <property type="entry name" value="SAM_BICC1"/>
    <property type="match status" value="1"/>
</dbReference>
<dbReference type="SUPFAM" id="SSF54791">
    <property type="entry name" value="Eukaryotic type KH-domain (KH-domain type I)"/>
    <property type="match status" value="2"/>
</dbReference>
<dbReference type="Pfam" id="PF00536">
    <property type="entry name" value="SAM_1"/>
    <property type="match status" value="1"/>
</dbReference>
<dbReference type="AlphaFoldDB" id="A0AAN9TTN0"/>
<feature type="region of interest" description="Disordered" evidence="5">
    <location>
        <begin position="782"/>
        <end position="805"/>
    </location>
</feature>
<keyword evidence="3" id="KW-0677">Repeat</keyword>
<dbReference type="PROSITE" id="PS50105">
    <property type="entry name" value="SAM_DOMAIN"/>
    <property type="match status" value="1"/>
</dbReference>
<reference evidence="7 8" key="1">
    <citation type="submission" date="2024-03" db="EMBL/GenBank/DDBJ databases">
        <title>Adaptation during the transition from Ophiocordyceps entomopathogen to insect associate is accompanied by gene loss and intensified selection.</title>
        <authorList>
            <person name="Ward C.M."/>
            <person name="Onetto C.A."/>
            <person name="Borneman A.R."/>
        </authorList>
    </citation>
    <scope>NUCLEOTIDE SEQUENCE [LARGE SCALE GENOMIC DNA]</scope>
    <source>
        <strain evidence="7">AWRI1</strain>
        <tissue evidence="7">Single Adult Female</tissue>
    </source>
</reference>
<keyword evidence="2" id="KW-0217">Developmental protein</keyword>
<sequence length="805" mass="89951">MRPQSNAPSDTMSEISEASTTGTERSSCFSDYRDELQEFATSLGFKNADEMAFDRFKVDRKRLECMLLGNAECANSAHEFFQKIMKETQTLIKWPSQLKIGAKSKKDPHIKIFGLPKDVATAKKCVMAVLDTRSTRVTMKLDVSYTDHSHIIGKGGLRIKCVMEETSCHIHFPDSNRNNQEEKSNQVSIAGEMANIEQARARVRELTPLIFCFELPNVGTLQSFPELTSPFVLEVQERYNVQVMFRTRAKLHSTLVMVKGCDWEVIQVKAATIHLINHMCGAFANQVKVQMMLEISPQYHSIVLGEHQQNVKKIMEHTGVQILFPDPHDPYTPSLKKSSVTISGSIHKVYAARQMLLGSLPLVLMFEVTPESVSLKAINLDELMQSLDVYISIRPKPKQNVFSVVIKGLEKNAGNMYEARRRLIGSDEVIAALIPKTYRCPGPVPTFLRSFSATGNNLHNLPNNFFNNNRPLPCSPLPFELIKPLMQSLPTDLSYNFRTPTNSPRPNGTSIFNNSSPMHNMPIQQKNNNWLMTDLLQSIGGLGRQKFPYFQAPDNKVECPAYSSCLSSDTSSLSTSPRTASPISNLMENTTKLDLNELPERRAPGFERSVGNANYNVDYQQLRIQAAQAMQGVPNRSEVRVPTPNWSGYGFSQSSPSAIGQNRAKEEITNTDEEIGNKNLFIDPVEGSNHFAASNYLDAAASSTFNVVTSSNYTDLPSQLASLGLQKYTQLFKSHEIDLGTFQTLTEADLREIGVTALGARRKMMLFISELKKREQMNLFRGSAAPGAERQSSSTNSSPQQDNSW</sequence>
<dbReference type="CDD" id="cd22421">
    <property type="entry name" value="KH-I_BICC1_rpt2"/>
    <property type="match status" value="1"/>
</dbReference>
<dbReference type="GO" id="GO:0010468">
    <property type="term" value="P:regulation of gene expression"/>
    <property type="evidence" value="ECO:0007669"/>
    <property type="project" value="UniProtKB-ARBA"/>
</dbReference>
<dbReference type="GO" id="GO:0003723">
    <property type="term" value="F:RNA binding"/>
    <property type="evidence" value="ECO:0007669"/>
    <property type="project" value="UniProtKB-UniRule"/>
</dbReference>
<dbReference type="PANTHER" id="PTHR10627">
    <property type="entry name" value="SCP160"/>
    <property type="match status" value="1"/>
</dbReference>
<dbReference type="Gene3D" id="3.30.310.270">
    <property type="match status" value="2"/>
</dbReference>
<evidence type="ECO:0000256" key="3">
    <source>
        <dbReference type="ARBA" id="ARBA00022737"/>
    </source>
</evidence>
<keyword evidence="8" id="KW-1185">Reference proteome</keyword>
<evidence type="ECO:0000313" key="8">
    <source>
        <dbReference type="Proteomes" id="UP001367676"/>
    </source>
</evidence>
<dbReference type="PANTHER" id="PTHR10627:SF69">
    <property type="entry name" value="PROTEIN BICAUDAL C"/>
    <property type="match status" value="1"/>
</dbReference>
<comment type="caution">
    <text evidence="7">The sequence shown here is derived from an EMBL/GenBank/DDBJ whole genome shotgun (WGS) entry which is preliminary data.</text>
</comment>
<evidence type="ECO:0000256" key="5">
    <source>
        <dbReference type="SAM" id="MobiDB-lite"/>
    </source>
</evidence>
<dbReference type="Pfam" id="PF22985">
    <property type="entry name" value="KH_BICC1"/>
    <property type="match status" value="2"/>
</dbReference>
<evidence type="ECO:0000313" key="7">
    <source>
        <dbReference type="EMBL" id="KAK7603956.1"/>
    </source>
</evidence>
<dbReference type="InterPro" id="IPR004087">
    <property type="entry name" value="KH_dom"/>
</dbReference>
<dbReference type="SMART" id="SM00454">
    <property type="entry name" value="SAM"/>
    <property type="match status" value="1"/>
</dbReference>
<dbReference type="GO" id="GO:0005737">
    <property type="term" value="C:cytoplasm"/>
    <property type="evidence" value="ECO:0007669"/>
    <property type="project" value="TreeGrafter"/>
</dbReference>
<dbReference type="EMBL" id="JBBCAQ010000004">
    <property type="protein sequence ID" value="KAK7603956.1"/>
    <property type="molecule type" value="Genomic_DNA"/>
</dbReference>
<dbReference type="InterPro" id="IPR047549">
    <property type="entry name" value="BICC1_KH-I_rpt1"/>
</dbReference>
<name>A0AAN9TTN0_9HEMI</name>
<evidence type="ECO:0000259" key="6">
    <source>
        <dbReference type="PROSITE" id="PS50105"/>
    </source>
</evidence>
<feature type="region of interest" description="Disordered" evidence="5">
    <location>
        <begin position="1"/>
        <end position="26"/>
    </location>
</feature>
<accession>A0AAN9TTN0</accession>
<dbReference type="InterPro" id="IPR036612">
    <property type="entry name" value="KH_dom_type_1_sf"/>
</dbReference>
<dbReference type="InterPro" id="IPR037974">
    <property type="entry name" value="BICC1_SAM_dom"/>
</dbReference>
<dbReference type="PROSITE" id="PS50084">
    <property type="entry name" value="KH_TYPE_1"/>
    <property type="match status" value="2"/>
</dbReference>
<dbReference type="Gene3D" id="1.10.150.50">
    <property type="entry name" value="Transcription Factor, Ets-1"/>
    <property type="match status" value="1"/>
</dbReference>
<dbReference type="Pfam" id="PF00013">
    <property type="entry name" value="KH_1"/>
    <property type="match status" value="2"/>
</dbReference>
<feature type="domain" description="SAM" evidence="6">
    <location>
        <begin position="711"/>
        <end position="774"/>
    </location>
</feature>